<comment type="caution">
    <text evidence="1">The sequence shown here is derived from an EMBL/GenBank/DDBJ whole genome shotgun (WGS) entry which is preliminary data.</text>
</comment>
<dbReference type="AlphaFoldDB" id="A0A822ZSB8"/>
<protein>
    <submittedName>
        <fullName evidence="1">Uncharacterized protein</fullName>
    </submittedName>
</protein>
<dbReference type="Proteomes" id="UP000607653">
    <property type="component" value="Unassembled WGS sequence"/>
</dbReference>
<proteinExistence type="predicted"/>
<name>A0A822ZSB8_NELNU</name>
<keyword evidence="2" id="KW-1185">Reference proteome</keyword>
<evidence type="ECO:0000313" key="2">
    <source>
        <dbReference type="Proteomes" id="UP000607653"/>
    </source>
</evidence>
<reference evidence="1 2" key="1">
    <citation type="journal article" date="2020" name="Mol. Biol. Evol.">
        <title>Distinct Expression and Methylation Patterns for Genes with Different Fates following a Single Whole-Genome Duplication in Flowering Plants.</title>
        <authorList>
            <person name="Shi T."/>
            <person name="Rahmani R.S."/>
            <person name="Gugger P.F."/>
            <person name="Wang M."/>
            <person name="Li H."/>
            <person name="Zhang Y."/>
            <person name="Li Z."/>
            <person name="Wang Q."/>
            <person name="Van de Peer Y."/>
            <person name="Marchal K."/>
            <person name="Chen J."/>
        </authorList>
    </citation>
    <scope>NUCLEOTIDE SEQUENCE [LARGE SCALE GENOMIC DNA]</scope>
    <source>
        <tissue evidence="1">Leaf</tissue>
    </source>
</reference>
<dbReference type="EMBL" id="DUZY01000008">
    <property type="protein sequence ID" value="DAD48804.1"/>
    <property type="molecule type" value="Genomic_DNA"/>
</dbReference>
<evidence type="ECO:0000313" key="1">
    <source>
        <dbReference type="EMBL" id="DAD48804.1"/>
    </source>
</evidence>
<gene>
    <name evidence="1" type="ORF">HUJ06_018741</name>
</gene>
<organism evidence="1 2">
    <name type="scientific">Nelumbo nucifera</name>
    <name type="common">Sacred lotus</name>
    <dbReference type="NCBI Taxonomy" id="4432"/>
    <lineage>
        <taxon>Eukaryota</taxon>
        <taxon>Viridiplantae</taxon>
        <taxon>Streptophyta</taxon>
        <taxon>Embryophyta</taxon>
        <taxon>Tracheophyta</taxon>
        <taxon>Spermatophyta</taxon>
        <taxon>Magnoliopsida</taxon>
        <taxon>Proteales</taxon>
        <taxon>Nelumbonaceae</taxon>
        <taxon>Nelumbo</taxon>
    </lineage>
</organism>
<sequence>MVDGRGEERVAATVSVIWKVVEAENSNRRDGEWWTSLVGGDERSRKNEGVE</sequence>
<accession>A0A822ZSB8</accession>